<dbReference type="Gene3D" id="1.20.1280.50">
    <property type="match status" value="1"/>
</dbReference>
<dbReference type="EMBL" id="JAPZBS010000001">
    <property type="protein sequence ID" value="KAJ5389690.1"/>
    <property type="molecule type" value="Genomic_DNA"/>
</dbReference>
<dbReference type="Proteomes" id="UP001147782">
    <property type="component" value="Unassembled WGS sequence"/>
</dbReference>
<evidence type="ECO:0008006" key="3">
    <source>
        <dbReference type="Google" id="ProtNLM"/>
    </source>
</evidence>
<reference evidence="1" key="1">
    <citation type="submission" date="2022-11" db="EMBL/GenBank/DDBJ databases">
        <authorList>
            <person name="Petersen C."/>
        </authorList>
    </citation>
    <scope>NUCLEOTIDE SEQUENCE</scope>
    <source>
        <strain evidence="1">IBT 29864</strain>
    </source>
</reference>
<reference evidence="1" key="2">
    <citation type="journal article" date="2023" name="IMA Fungus">
        <title>Comparative genomic study of the Penicillium genus elucidates a diverse pangenome and 15 lateral gene transfer events.</title>
        <authorList>
            <person name="Petersen C."/>
            <person name="Sorensen T."/>
            <person name="Nielsen M.R."/>
            <person name="Sondergaard T.E."/>
            <person name="Sorensen J.L."/>
            <person name="Fitzpatrick D.A."/>
            <person name="Frisvad J.C."/>
            <person name="Nielsen K.L."/>
        </authorList>
    </citation>
    <scope>NUCLEOTIDE SEQUENCE</scope>
    <source>
        <strain evidence="1">IBT 29864</strain>
    </source>
</reference>
<sequence>MAETTESETTRVMTTPVLTTPEILEMILLHTDMRTLLTSAQRVCRDWLNLIAKSPSIQKALFFTPIKDSEWGTKEKTINPLLAESFPPIFPPKDGSRSHKFDFSDLKWTQDPSSMTRFIRKDASWRKMLVQQPPPPELGLFNLYHARGGDTAACLTIPAYKKNKPPKIKGLRMSRLFEVLLFSHQVQFSIGTIARVYWSTEEPFEFNGSYDNINAEFHRMLGQIGVVLYTRKVMQCTIGLERPVSKAERTRMEIIKAYREGGFDVDGIKEEIEASKSPMVRERGSRNGKREREWEGTPAIVEGILRR</sequence>
<evidence type="ECO:0000313" key="2">
    <source>
        <dbReference type="Proteomes" id="UP001147782"/>
    </source>
</evidence>
<organism evidence="1 2">
    <name type="scientific">Penicillium cataractarum</name>
    <dbReference type="NCBI Taxonomy" id="2100454"/>
    <lineage>
        <taxon>Eukaryota</taxon>
        <taxon>Fungi</taxon>
        <taxon>Dikarya</taxon>
        <taxon>Ascomycota</taxon>
        <taxon>Pezizomycotina</taxon>
        <taxon>Eurotiomycetes</taxon>
        <taxon>Eurotiomycetidae</taxon>
        <taxon>Eurotiales</taxon>
        <taxon>Aspergillaceae</taxon>
        <taxon>Penicillium</taxon>
    </lineage>
</organism>
<evidence type="ECO:0000313" key="1">
    <source>
        <dbReference type="EMBL" id="KAJ5389690.1"/>
    </source>
</evidence>
<proteinExistence type="predicted"/>
<name>A0A9X0B6A4_9EURO</name>
<dbReference type="GeneID" id="81432866"/>
<dbReference type="SUPFAM" id="SSF81383">
    <property type="entry name" value="F-box domain"/>
    <property type="match status" value="1"/>
</dbReference>
<protein>
    <recommendedName>
        <fullName evidence="3">F-box domain-containing protein</fullName>
    </recommendedName>
</protein>
<gene>
    <name evidence="1" type="ORF">N7496_000758</name>
</gene>
<keyword evidence="2" id="KW-1185">Reference proteome</keyword>
<dbReference type="InterPro" id="IPR036047">
    <property type="entry name" value="F-box-like_dom_sf"/>
</dbReference>
<comment type="caution">
    <text evidence="1">The sequence shown here is derived from an EMBL/GenBank/DDBJ whole genome shotgun (WGS) entry which is preliminary data.</text>
</comment>
<accession>A0A9X0B6A4</accession>
<dbReference type="OrthoDB" id="3800738at2759"/>
<dbReference type="AlphaFoldDB" id="A0A9X0B6A4"/>
<dbReference type="RefSeq" id="XP_056560418.1">
    <property type="nucleotide sequence ID" value="XM_056693689.1"/>
</dbReference>